<dbReference type="AlphaFoldDB" id="A0A6A4D547"/>
<evidence type="ECO:0000313" key="3">
    <source>
        <dbReference type="Proteomes" id="UP000434957"/>
    </source>
</evidence>
<feature type="region of interest" description="Disordered" evidence="1">
    <location>
        <begin position="1"/>
        <end position="24"/>
    </location>
</feature>
<dbReference type="EMBL" id="QXFT01002463">
    <property type="protein sequence ID" value="KAE9297915.1"/>
    <property type="molecule type" value="Genomic_DNA"/>
</dbReference>
<proteinExistence type="predicted"/>
<keyword evidence="3" id="KW-1185">Reference proteome</keyword>
<gene>
    <name evidence="2" type="ORF">PR003_g23379</name>
</gene>
<evidence type="ECO:0000256" key="1">
    <source>
        <dbReference type="SAM" id="MobiDB-lite"/>
    </source>
</evidence>
<reference evidence="2 3" key="1">
    <citation type="submission" date="2018-08" db="EMBL/GenBank/DDBJ databases">
        <title>Genomic investigation of the strawberry pathogen Phytophthora fragariae indicates pathogenicity is determined by transcriptional variation in three key races.</title>
        <authorList>
            <person name="Adams T.M."/>
            <person name="Armitage A.D."/>
            <person name="Sobczyk M.K."/>
            <person name="Bates H.J."/>
            <person name="Dunwell J.M."/>
            <person name="Nellist C.F."/>
            <person name="Harrison R.J."/>
        </authorList>
    </citation>
    <scope>NUCLEOTIDE SEQUENCE [LARGE SCALE GENOMIC DNA]</scope>
    <source>
        <strain evidence="2 3">SCRP333</strain>
    </source>
</reference>
<accession>A0A6A4D547</accession>
<name>A0A6A4D547_9STRA</name>
<dbReference type="Proteomes" id="UP000434957">
    <property type="component" value="Unassembled WGS sequence"/>
</dbReference>
<sequence>MRSQEPEIGTIIGTARAQHGTDDGSGKYVECLLSTHGADDESSEYVECSLATHIGRTGGRPGDLDERAHGASKEAPEAYVRMAKFGVGQDNFSRSPSGG</sequence>
<evidence type="ECO:0000313" key="2">
    <source>
        <dbReference type="EMBL" id="KAE9297915.1"/>
    </source>
</evidence>
<organism evidence="2 3">
    <name type="scientific">Phytophthora rubi</name>
    <dbReference type="NCBI Taxonomy" id="129364"/>
    <lineage>
        <taxon>Eukaryota</taxon>
        <taxon>Sar</taxon>
        <taxon>Stramenopiles</taxon>
        <taxon>Oomycota</taxon>
        <taxon>Peronosporomycetes</taxon>
        <taxon>Peronosporales</taxon>
        <taxon>Peronosporaceae</taxon>
        <taxon>Phytophthora</taxon>
    </lineage>
</organism>
<protein>
    <submittedName>
        <fullName evidence="2">Uncharacterized protein</fullName>
    </submittedName>
</protein>
<comment type="caution">
    <text evidence="2">The sequence shown here is derived from an EMBL/GenBank/DDBJ whole genome shotgun (WGS) entry which is preliminary data.</text>
</comment>